<accession>A0A4R2LIY7</accession>
<sequence length="143" mass="16582">MTIIESIRDFIQGCPFLDEFSKAVNVNYMDDDAVNYMIEPTPVNPIVKKYMGGSSVRQFAFVFASREYYGPDTIENISNSGFYERFADWLEQSTLQGKLPVLDDKKTPRKIFAETTGYVYNADETLAQYQIQCKLTYFQERMI</sequence>
<evidence type="ECO:0000313" key="1">
    <source>
        <dbReference type="EMBL" id="TCO86375.1"/>
    </source>
</evidence>
<dbReference type="Proteomes" id="UP000295711">
    <property type="component" value="Unassembled WGS sequence"/>
</dbReference>
<reference evidence="1 2" key="1">
    <citation type="submission" date="2019-03" db="EMBL/GenBank/DDBJ databases">
        <title>Genomic Encyclopedia of Type Strains, Phase IV (KMG-IV): sequencing the most valuable type-strain genomes for metagenomic binning, comparative biology and taxonomic classification.</title>
        <authorList>
            <person name="Goeker M."/>
        </authorList>
    </citation>
    <scope>NUCLEOTIDE SEQUENCE [LARGE SCALE GENOMIC DNA]</scope>
    <source>
        <strain evidence="1 2">DSM 28559</strain>
    </source>
</reference>
<keyword evidence="2" id="KW-1185">Reference proteome</keyword>
<comment type="caution">
    <text evidence="1">The sequence shown here is derived from an EMBL/GenBank/DDBJ whole genome shotgun (WGS) entry which is preliminary data.</text>
</comment>
<protein>
    <recommendedName>
        <fullName evidence="3">Chloramphenicol resistance protein</fullName>
    </recommendedName>
</protein>
<dbReference type="AlphaFoldDB" id="A0A4R2LIY7"/>
<name>A0A4R2LIY7_9FIRM</name>
<gene>
    <name evidence="1" type="ORF">EV212_101160</name>
</gene>
<dbReference type="EMBL" id="SLXA01000001">
    <property type="protein sequence ID" value="TCO86375.1"/>
    <property type="molecule type" value="Genomic_DNA"/>
</dbReference>
<evidence type="ECO:0000313" key="2">
    <source>
        <dbReference type="Proteomes" id="UP000295711"/>
    </source>
</evidence>
<proteinExistence type="predicted"/>
<evidence type="ECO:0008006" key="3">
    <source>
        <dbReference type="Google" id="ProtNLM"/>
    </source>
</evidence>
<organism evidence="1 2">
    <name type="scientific">Frisingicoccus caecimuris</name>
    <dbReference type="NCBI Taxonomy" id="1796636"/>
    <lineage>
        <taxon>Bacteria</taxon>
        <taxon>Bacillati</taxon>
        <taxon>Bacillota</taxon>
        <taxon>Clostridia</taxon>
        <taxon>Lachnospirales</taxon>
        <taxon>Lachnospiraceae</taxon>
        <taxon>Frisingicoccus</taxon>
    </lineage>
</organism>
<dbReference type="OrthoDB" id="1690493at2"/>
<dbReference type="RefSeq" id="WP_132087404.1">
    <property type="nucleotide sequence ID" value="NZ_JANKAQ010000005.1"/>
</dbReference>